<name>A0A109MXN7_9BACI</name>
<dbReference type="RefSeq" id="WP_061142454.1">
    <property type="nucleotide sequence ID" value="NZ_LNNH01000023.1"/>
</dbReference>
<evidence type="ECO:0000256" key="4">
    <source>
        <dbReference type="SAM" id="Phobius"/>
    </source>
</evidence>
<evidence type="ECO:0000256" key="2">
    <source>
        <dbReference type="ARBA" id="ARBA00008404"/>
    </source>
</evidence>
<evidence type="ECO:0000256" key="3">
    <source>
        <dbReference type="ARBA" id="ARBA00022449"/>
    </source>
</evidence>
<evidence type="ECO:0000313" key="5">
    <source>
        <dbReference type="EMBL" id="KWW18173.1"/>
    </source>
</evidence>
<dbReference type="Proteomes" id="UP000064189">
    <property type="component" value="Unassembled WGS sequence"/>
</dbReference>
<organism evidence="5 6">
    <name type="scientific">Peribacillus simplex</name>
    <dbReference type="NCBI Taxonomy" id="1478"/>
    <lineage>
        <taxon>Bacteria</taxon>
        <taxon>Bacillati</taxon>
        <taxon>Bacillota</taxon>
        <taxon>Bacilli</taxon>
        <taxon>Bacillales</taxon>
        <taxon>Bacillaceae</taxon>
        <taxon>Peribacillus</taxon>
    </lineage>
</organism>
<dbReference type="NCBIfam" id="TIGR01300">
    <property type="entry name" value="CPA3_mnhG_phaG"/>
    <property type="match status" value="1"/>
</dbReference>
<evidence type="ECO:0000313" key="6">
    <source>
        <dbReference type="Proteomes" id="UP000064189"/>
    </source>
</evidence>
<dbReference type="EMBL" id="LNNH01000023">
    <property type="protein sequence ID" value="KWW18173.1"/>
    <property type="molecule type" value="Genomic_DNA"/>
</dbReference>
<keyword evidence="4" id="KW-0472">Membrane</keyword>
<evidence type="ECO:0000256" key="1">
    <source>
        <dbReference type="ARBA" id="ARBA00004141"/>
    </source>
</evidence>
<dbReference type="InterPro" id="IPR005133">
    <property type="entry name" value="PhaG_MnhG_YufB"/>
</dbReference>
<keyword evidence="4" id="KW-1133">Transmembrane helix</keyword>
<dbReference type="GO" id="GO:0016020">
    <property type="term" value="C:membrane"/>
    <property type="evidence" value="ECO:0007669"/>
    <property type="project" value="UniProtKB-SubCell"/>
</dbReference>
<comment type="subcellular location">
    <subcellularLocation>
        <location evidence="1">Membrane</location>
        <topology evidence="1">Multi-pass membrane protein</topology>
    </subcellularLocation>
</comment>
<dbReference type="PANTHER" id="PTHR34703:SF1">
    <property type="entry name" value="ANTIPORTER SUBUNIT MNHG2-RELATED"/>
    <property type="match status" value="1"/>
</dbReference>
<keyword evidence="6" id="KW-1185">Reference proteome</keyword>
<keyword evidence="3" id="KW-0813">Transport</keyword>
<dbReference type="PANTHER" id="PTHR34703">
    <property type="entry name" value="ANTIPORTER SUBUNIT MNHG2-RELATED"/>
    <property type="match status" value="1"/>
</dbReference>
<protein>
    <submittedName>
        <fullName evidence="5">Cation:proton antiporter</fullName>
    </submittedName>
</protein>
<accession>A0A109MXN7</accession>
<dbReference type="AlphaFoldDB" id="A0A109MXN7"/>
<dbReference type="NCBIfam" id="NF009314">
    <property type="entry name" value="PRK12674.1-2"/>
    <property type="match status" value="1"/>
</dbReference>
<comment type="caution">
    <text evidence="5">The sequence shown here is derived from an EMBL/GenBank/DDBJ whole genome shotgun (WGS) entry which is preliminary data.</text>
</comment>
<keyword evidence="3" id="KW-0050">Antiport</keyword>
<feature type="transmembrane region" description="Helical" evidence="4">
    <location>
        <begin position="12"/>
        <end position="31"/>
    </location>
</feature>
<reference evidence="5 6" key="1">
    <citation type="submission" date="2015-11" db="EMBL/GenBank/DDBJ databases">
        <title>Genome Sequence of Bacillus simplex strain VanAntwerpen2.</title>
        <authorList>
            <person name="Couger M.B."/>
        </authorList>
    </citation>
    <scope>NUCLEOTIDE SEQUENCE [LARGE SCALE GENOMIC DNA]</scope>
    <source>
        <strain evidence="5 6">VanAntwerpen02</strain>
    </source>
</reference>
<sequence>MTVIVEILSGLFLLMGVFLFLVSAFGIIRLPDVYTRNHAASKSSTLGIMFILIGTLLYFYHQHGHVDFRIVLAIIFIFMTSPVAGHLINRSAYHTGVKMWDQSVQDDLKKNR</sequence>
<keyword evidence="4" id="KW-0812">Transmembrane</keyword>
<comment type="similarity">
    <text evidence="2">Belongs to the CPA3 antiporters (TC 2.A.63) subunit G family.</text>
</comment>
<gene>
    <name evidence="5" type="ORF">AS888_20170</name>
</gene>
<feature type="transmembrane region" description="Helical" evidence="4">
    <location>
        <begin position="43"/>
        <end position="60"/>
    </location>
</feature>
<dbReference type="Pfam" id="PF03334">
    <property type="entry name" value="PhaG_MnhG_YufB"/>
    <property type="match status" value="1"/>
</dbReference>
<dbReference type="GO" id="GO:0015385">
    <property type="term" value="F:sodium:proton antiporter activity"/>
    <property type="evidence" value="ECO:0007669"/>
    <property type="project" value="TreeGrafter"/>
</dbReference>
<proteinExistence type="inferred from homology"/>
<feature type="transmembrane region" description="Helical" evidence="4">
    <location>
        <begin position="66"/>
        <end position="88"/>
    </location>
</feature>